<keyword evidence="2" id="KW-1185">Reference proteome</keyword>
<sequence length="90" mass="10556">MFGAQAENKFTEKANEIYEQKVCQHISYLRDIKQDIELNLASIKRFGKNQNSESCQATKLFLLPKITAYNELSDNFISYLERIQSEQYII</sequence>
<dbReference type="Proteomes" id="UP001347796">
    <property type="component" value="Unassembled WGS sequence"/>
</dbReference>
<organism evidence="1 2">
    <name type="scientific">Patella caerulea</name>
    <name type="common">Rayed Mediterranean limpet</name>
    <dbReference type="NCBI Taxonomy" id="87958"/>
    <lineage>
        <taxon>Eukaryota</taxon>
        <taxon>Metazoa</taxon>
        <taxon>Spiralia</taxon>
        <taxon>Lophotrochozoa</taxon>
        <taxon>Mollusca</taxon>
        <taxon>Gastropoda</taxon>
        <taxon>Patellogastropoda</taxon>
        <taxon>Patelloidea</taxon>
        <taxon>Patellidae</taxon>
        <taxon>Patella</taxon>
    </lineage>
</organism>
<reference evidence="1 2" key="1">
    <citation type="submission" date="2024-01" db="EMBL/GenBank/DDBJ databases">
        <title>The genome of the rayed Mediterranean limpet Patella caerulea (Linnaeus, 1758).</title>
        <authorList>
            <person name="Anh-Thu Weber A."/>
            <person name="Halstead-Nussloch G."/>
        </authorList>
    </citation>
    <scope>NUCLEOTIDE SEQUENCE [LARGE SCALE GENOMIC DNA]</scope>
    <source>
        <strain evidence="1">AATW-2023a</strain>
        <tissue evidence="1">Whole specimen</tissue>
    </source>
</reference>
<evidence type="ECO:0000313" key="2">
    <source>
        <dbReference type="Proteomes" id="UP001347796"/>
    </source>
</evidence>
<gene>
    <name evidence="1" type="ORF">SNE40_020025</name>
</gene>
<accession>A0AAN8G9Q3</accession>
<comment type="caution">
    <text evidence="1">The sequence shown here is derived from an EMBL/GenBank/DDBJ whole genome shotgun (WGS) entry which is preliminary data.</text>
</comment>
<proteinExistence type="predicted"/>
<dbReference type="AlphaFoldDB" id="A0AAN8G9Q3"/>
<protein>
    <submittedName>
        <fullName evidence="1">Uncharacterized protein</fullName>
    </submittedName>
</protein>
<name>A0AAN8G9Q3_PATCE</name>
<dbReference type="EMBL" id="JAZGQO010000015">
    <property type="protein sequence ID" value="KAK6168853.1"/>
    <property type="molecule type" value="Genomic_DNA"/>
</dbReference>
<evidence type="ECO:0000313" key="1">
    <source>
        <dbReference type="EMBL" id="KAK6168853.1"/>
    </source>
</evidence>